<evidence type="ECO:0000256" key="1">
    <source>
        <dbReference type="SAM" id="Coils"/>
    </source>
</evidence>
<feature type="compositionally biased region" description="Low complexity" evidence="2">
    <location>
        <begin position="282"/>
        <end position="301"/>
    </location>
</feature>
<organism evidence="3 4">
    <name type="scientific">Pseudocohnilembus persalinus</name>
    <name type="common">Ciliate</name>
    <dbReference type="NCBI Taxonomy" id="266149"/>
    <lineage>
        <taxon>Eukaryota</taxon>
        <taxon>Sar</taxon>
        <taxon>Alveolata</taxon>
        <taxon>Ciliophora</taxon>
        <taxon>Intramacronucleata</taxon>
        <taxon>Oligohymenophorea</taxon>
        <taxon>Scuticociliatia</taxon>
        <taxon>Philasterida</taxon>
        <taxon>Pseudocohnilembidae</taxon>
        <taxon>Pseudocohnilembus</taxon>
    </lineage>
</organism>
<dbReference type="InParanoid" id="A0A0V0R317"/>
<dbReference type="AlphaFoldDB" id="A0A0V0R317"/>
<dbReference type="EMBL" id="LDAU01000057">
    <property type="protein sequence ID" value="KRX08859.1"/>
    <property type="molecule type" value="Genomic_DNA"/>
</dbReference>
<reference evidence="3 4" key="1">
    <citation type="journal article" date="2015" name="Sci. Rep.">
        <title>Genome of the facultative scuticociliatosis pathogen Pseudocohnilembus persalinus provides insight into its virulence through horizontal gene transfer.</title>
        <authorList>
            <person name="Xiong J."/>
            <person name="Wang G."/>
            <person name="Cheng J."/>
            <person name="Tian M."/>
            <person name="Pan X."/>
            <person name="Warren A."/>
            <person name="Jiang C."/>
            <person name="Yuan D."/>
            <person name="Miao W."/>
        </authorList>
    </citation>
    <scope>NUCLEOTIDE SEQUENCE [LARGE SCALE GENOMIC DNA]</scope>
    <source>
        <strain evidence="3">36N120E</strain>
    </source>
</reference>
<feature type="region of interest" description="Disordered" evidence="2">
    <location>
        <begin position="86"/>
        <end position="120"/>
    </location>
</feature>
<comment type="caution">
    <text evidence="3">The sequence shown here is derived from an EMBL/GenBank/DDBJ whole genome shotgun (WGS) entry which is preliminary data.</text>
</comment>
<accession>A0A0V0R317</accession>
<feature type="region of interest" description="Disordered" evidence="2">
    <location>
        <begin position="282"/>
        <end position="305"/>
    </location>
</feature>
<feature type="compositionally biased region" description="Basic and acidic residues" evidence="2">
    <location>
        <begin position="228"/>
        <end position="239"/>
    </location>
</feature>
<evidence type="ECO:0000256" key="2">
    <source>
        <dbReference type="SAM" id="MobiDB-lite"/>
    </source>
</evidence>
<protein>
    <submittedName>
        <fullName evidence="3">Uncharacterized protein</fullName>
    </submittedName>
</protein>
<gene>
    <name evidence="3" type="ORF">PPERSA_08963</name>
</gene>
<keyword evidence="4" id="KW-1185">Reference proteome</keyword>
<proteinExistence type="predicted"/>
<keyword evidence="1" id="KW-0175">Coiled coil</keyword>
<evidence type="ECO:0000313" key="4">
    <source>
        <dbReference type="Proteomes" id="UP000054937"/>
    </source>
</evidence>
<feature type="coiled-coil region" evidence="1">
    <location>
        <begin position="467"/>
        <end position="599"/>
    </location>
</feature>
<feature type="compositionally biased region" description="Low complexity" evidence="2">
    <location>
        <begin position="248"/>
        <end position="257"/>
    </location>
</feature>
<feature type="compositionally biased region" description="Polar residues" evidence="2">
    <location>
        <begin position="86"/>
        <end position="98"/>
    </location>
</feature>
<feature type="compositionally biased region" description="Basic and acidic residues" evidence="2">
    <location>
        <begin position="99"/>
        <end position="114"/>
    </location>
</feature>
<feature type="coiled-coil region" evidence="1">
    <location>
        <begin position="323"/>
        <end position="356"/>
    </location>
</feature>
<sequence>MQSIKLNNSPQADNKFTEIYKNENNIDNIKKEDTYRLQQYQHKQTQNKEIQKQEQNINSPISQKSAQFNKLSKFINQSTAAQSLENYSKNKQYSSFHSNTDREQNIDKQQKYQQDENIQNQQQKQLLQGYLDIAKGGIIRDTFKEQNDEVRKKDEEYQFFKDKMKKKLFISQPIDLNENEKMKSVQEKILQNMENRKKDFQEDNLKQVSELNMENYMKYVQQQQKQNKNQDKKNQHIKADPQQIISQNKNNNKNINKNNKKLYRNTFSSFHSPNKYVINKDQIQKNNQNKDFNKNNDNNKINNDDFQSKKISNIENRVKNKSVDEIQRIKDQWLELNREKQEQREIMDEINFKRQQFLDSLGPLAKNKIVQQNKCESQIENLGQEFGQKNGGLQLQEKNQNPLLTFSMQQLEVRKRKGLQNIKEYMKEKSVKKIQEASRQEIQMYQFEANQEIKEAIQICKEEVEINKKKNLEILDLKNQIENLTKKNIKLQNLIEQLEKQNEQAQKEVQSVYQYRVELKEFQELYPNFELKKFKLNDELEEQKQEIQFYQQKQQKKQNHIEEDYQAKINMLRKQIFELQKENEQQKKLHEEFENQKVENIKVFNKILEVYNQWTDQLDIYEIRQNQICKDLQIFQEKVDNKSIEIGKNLGGPIQILEVLQDNR</sequence>
<evidence type="ECO:0000313" key="3">
    <source>
        <dbReference type="EMBL" id="KRX08859.1"/>
    </source>
</evidence>
<feature type="region of interest" description="Disordered" evidence="2">
    <location>
        <begin position="221"/>
        <end position="257"/>
    </location>
</feature>
<name>A0A0V0R317_PSEPJ</name>
<dbReference type="Proteomes" id="UP000054937">
    <property type="component" value="Unassembled WGS sequence"/>
</dbReference>